<dbReference type="GO" id="GO:0003677">
    <property type="term" value="F:DNA binding"/>
    <property type="evidence" value="ECO:0007669"/>
    <property type="project" value="InterPro"/>
</dbReference>
<name>A0AAD9FY78_9STRA</name>
<dbReference type="GO" id="GO:0042791">
    <property type="term" value="P:5S class rRNA transcription by RNA polymerase III"/>
    <property type="evidence" value="ECO:0007669"/>
    <property type="project" value="TreeGrafter"/>
</dbReference>
<gene>
    <name evidence="1" type="ORF">P3T76_016052</name>
</gene>
<dbReference type="PANTHER" id="PTHR15180">
    <property type="entry name" value="GENERAL TRANSCRIPTION FACTOR 3C POLYPEPTIDE 1"/>
    <property type="match status" value="1"/>
</dbReference>
<reference evidence="1" key="1">
    <citation type="submission" date="2023-08" db="EMBL/GenBank/DDBJ databases">
        <title>Reference Genome Resource for the Citrus Pathogen Phytophthora citrophthora.</title>
        <authorList>
            <person name="Moller H."/>
            <person name="Coetzee B."/>
            <person name="Rose L.J."/>
            <person name="Van Niekerk J.M."/>
        </authorList>
    </citation>
    <scope>NUCLEOTIDE SEQUENCE</scope>
    <source>
        <strain evidence="1">STE-U-9442</strain>
    </source>
</reference>
<proteinExistence type="predicted"/>
<evidence type="ECO:0000313" key="2">
    <source>
        <dbReference type="Proteomes" id="UP001259832"/>
    </source>
</evidence>
<organism evidence="1 2">
    <name type="scientific">Phytophthora citrophthora</name>
    <dbReference type="NCBI Taxonomy" id="4793"/>
    <lineage>
        <taxon>Eukaryota</taxon>
        <taxon>Sar</taxon>
        <taxon>Stramenopiles</taxon>
        <taxon>Oomycota</taxon>
        <taxon>Peronosporomycetes</taxon>
        <taxon>Peronosporales</taxon>
        <taxon>Peronosporaceae</taxon>
        <taxon>Phytophthora</taxon>
    </lineage>
</organism>
<sequence>MDGGMNYKFLFSIQRKLLALILQMPGITETCVHSKMNKLLSLQDTREALSLLVEEGLVYARAISQSAAAKAKSLFETPSTHPSVVKVVKLVGNSLVYEARSRCLKLLFSSRECIQIRALKDYQNEAD</sequence>
<dbReference type="PANTHER" id="PTHR15180:SF1">
    <property type="entry name" value="GENERAL TRANSCRIPTION FACTOR 3C POLYPEPTIDE 1"/>
    <property type="match status" value="1"/>
</dbReference>
<protein>
    <submittedName>
        <fullName evidence="1">Uncharacterized protein</fullName>
    </submittedName>
</protein>
<keyword evidence="2" id="KW-1185">Reference proteome</keyword>
<comment type="caution">
    <text evidence="1">The sequence shown here is derived from an EMBL/GenBank/DDBJ whole genome shotgun (WGS) entry which is preliminary data.</text>
</comment>
<dbReference type="AlphaFoldDB" id="A0AAD9FY78"/>
<dbReference type="InterPro" id="IPR044210">
    <property type="entry name" value="Tfc3-like"/>
</dbReference>
<dbReference type="GO" id="GO:0006384">
    <property type="term" value="P:transcription initiation at RNA polymerase III promoter"/>
    <property type="evidence" value="ECO:0007669"/>
    <property type="project" value="InterPro"/>
</dbReference>
<dbReference type="EMBL" id="JASMQC010000067">
    <property type="protein sequence ID" value="KAK1928455.1"/>
    <property type="molecule type" value="Genomic_DNA"/>
</dbReference>
<dbReference type="GO" id="GO:0000127">
    <property type="term" value="C:transcription factor TFIIIC complex"/>
    <property type="evidence" value="ECO:0007669"/>
    <property type="project" value="InterPro"/>
</dbReference>
<dbReference type="Proteomes" id="UP001259832">
    <property type="component" value="Unassembled WGS sequence"/>
</dbReference>
<evidence type="ECO:0000313" key="1">
    <source>
        <dbReference type="EMBL" id="KAK1928455.1"/>
    </source>
</evidence>
<accession>A0AAD9FY78</accession>